<evidence type="ECO:0000313" key="7">
    <source>
        <dbReference type="Proteomes" id="UP001262410"/>
    </source>
</evidence>
<dbReference type="InterPro" id="IPR006311">
    <property type="entry name" value="TAT_signal"/>
</dbReference>
<dbReference type="RefSeq" id="WP_309801889.1">
    <property type="nucleotide sequence ID" value="NZ_JAVDPW010000019.1"/>
</dbReference>
<feature type="signal peptide" evidence="5">
    <location>
        <begin position="1"/>
        <end position="28"/>
    </location>
</feature>
<reference evidence="6 7" key="1">
    <citation type="submission" date="2023-07" db="EMBL/GenBank/DDBJ databases">
        <title>Sorghum-associated microbial communities from plants grown in Nebraska, USA.</title>
        <authorList>
            <person name="Schachtman D."/>
        </authorList>
    </citation>
    <scope>NUCLEOTIDE SEQUENCE [LARGE SCALE GENOMIC DNA]</scope>
    <source>
        <strain evidence="6 7">584</strain>
    </source>
</reference>
<comment type="similarity">
    <text evidence="2">Belongs to the bacterial solute-binding protein 1 family.</text>
</comment>
<evidence type="ECO:0000256" key="3">
    <source>
        <dbReference type="ARBA" id="ARBA00022448"/>
    </source>
</evidence>
<dbReference type="InterPro" id="IPR050490">
    <property type="entry name" value="Bact_solute-bd_prot1"/>
</dbReference>
<dbReference type="SUPFAM" id="SSF53850">
    <property type="entry name" value="Periplasmic binding protein-like II"/>
    <property type="match status" value="1"/>
</dbReference>
<organism evidence="6 7">
    <name type="scientific">Inquilinus ginsengisoli</name>
    <dbReference type="NCBI Taxonomy" id="363840"/>
    <lineage>
        <taxon>Bacteria</taxon>
        <taxon>Pseudomonadati</taxon>
        <taxon>Pseudomonadota</taxon>
        <taxon>Alphaproteobacteria</taxon>
        <taxon>Rhodospirillales</taxon>
        <taxon>Rhodospirillaceae</taxon>
        <taxon>Inquilinus</taxon>
    </lineage>
</organism>
<dbReference type="EMBL" id="JAVDPW010000019">
    <property type="protein sequence ID" value="MDR6294400.1"/>
    <property type="molecule type" value="Genomic_DNA"/>
</dbReference>
<dbReference type="InterPro" id="IPR006059">
    <property type="entry name" value="SBP"/>
</dbReference>
<dbReference type="PANTHER" id="PTHR43649">
    <property type="entry name" value="ARABINOSE-BINDING PROTEIN-RELATED"/>
    <property type="match status" value="1"/>
</dbReference>
<evidence type="ECO:0000256" key="5">
    <source>
        <dbReference type="SAM" id="SignalP"/>
    </source>
</evidence>
<dbReference type="PROSITE" id="PS51318">
    <property type="entry name" value="TAT"/>
    <property type="match status" value="1"/>
</dbReference>
<evidence type="ECO:0000313" key="6">
    <source>
        <dbReference type="EMBL" id="MDR6294400.1"/>
    </source>
</evidence>
<name>A0ABU1K0J7_9PROT</name>
<keyword evidence="7" id="KW-1185">Reference proteome</keyword>
<dbReference type="PANTHER" id="PTHR43649:SF34">
    <property type="entry name" value="ABC TRANSPORTER PERIPLASMIC-BINDING PROTEIN YCJN-RELATED"/>
    <property type="match status" value="1"/>
</dbReference>
<protein>
    <submittedName>
        <fullName evidence="6">Multiple sugar transport system substrate-binding protein</fullName>
    </submittedName>
</protein>
<evidence type="ECO:0000256" key="1">
    <source>
        <dbReference type="ARBA" id="ARBA00004418"/>
    </source>
</evidence>
<keyword evidence="4 5" id="KW-0732">Signal</keyword>
<dbReference type="Pfam" id="PF13416">
    <property type="entry name" value="SBP_bac_8"/>
    <property type="match status" value="1"/>
</dbReference>
<evidence type="ECO:0000256" key="4">
    <source>
        <dbReference type="ARBA" id="ARBA00022729"/>
    </source>
</evidence>
<sequence length="438" mass="47051">MSNITRRDLLKIGSTAAAAGLLPARAIAAAPAWSGGAIEPGAQIRVLRWKQFLQSEFDSFVANTNKFVEQTGVKVRVDAESWEDLRPKAAVAANVGAGPDIIMGTLDDPFKFADKLIDVTDVADYLGAKYGGWYPIAQRYGKKGDRWIALPQGATGGALNYRISAVRAAGFETFPKDTAGFLKLCQGLKAAGKPPGFALGHGTGDANGWTQWCLWAHGGKVVDENSNVVLDSPETVAALEYAKQLAETFIEGVLSWQDPSNNKAFLADQISLTLNGISIYTVAKTSKDPALQAIAADMDHANMPIGPVGHPTEQQNILNTYAYAYSKYPNAVKEYLRFMWEKEQVDAWETASNGYIAPPLPAWNDNPVWTADPKVTPFRDVLKFAQDNGYAGALGAASAAVMGDFVVVDMFASACTGDQTPQAAAAQAAERAKRYYQG</sequence>
<evidence type="ECO:0000256" key="2">
    <source>
        <dbReference type="ARBA" id="ARBA00008520"/>
    </source>
</evidence>
<comment type="subcellular location">
    <subcellularLocation>
        <location evidence="1">Periplasm</location>
    </subcellularLocation>
</comment>
<keyword evidence="6" id="KW-0762">Sugar transport</keyword>
<accession>A0ABU1K0J7</accession>
<dbReference type="Proteomes" id="UP001262410">
    <property type="component" value="Unassembled WGS sequence"/>
</dbReference>
<gene>
    <name evidence="6" type="ORF">E9232_006954</name>
</gene>
<dbReference type="Gene3D" id="3.40.190.10">
    <property type="entry name" value="Periplasmic binding protein-like II"/>
    <property type="match status" value="1"/>
</dbReference>
<comment type="caution">
    <text evidence="6">The sequence shown here is derived from an EMBL/GenBank/DDBJ whole genome shotgun (WGS) entry which is preliminary data.</text>
</comment>
<keyword evidence="3" id="KW-0813">Transport</keyword>
<proteinExistence type="inferred from homology"/>
<feature type="chain" id="PRO_5047336259" evidence="5">
    <location>
        <begin position="29"/>
        <end position="438"/>
    </location>
</feature>